<accession>H1DEC0</accession>
<evidence type="ECO:0008006" key="4">
    <source>
        <dbReference type="Google" id="ProtNLM"/>
    </source>
</evidence>
<dbReference type="AlphaFoldDB" id="H1DEC0"/>
<feature type="signal peptide" evidence="1">
    <location>
        <begin position="1"/>
        <end position="21"/>
    </location>
</feature>
<dbReference type="eggNOG" id="COG5314">
    <property type="taxonomic scope" value="Bacteria"/>
</dbReference>
<gene>
    <name evidence="2" type="ORF">HMPREF9449_00606</name>
</gene>
<dbReference type="PATRIC" id="fig|742817.3.peg.645"/>
<name>H1DEC0_9BACT</name>
<dbReference type="RefSeq" id="WP_009135754.1">
    <property type="nucleotide sequence ID" value="NZ_JH594596.1"/>
</dbReference>
<evidence type="ECO:0000256" key="1">
    <source>
        <dbReference type="SAM" id="SignalP"/>
    </source>
</evidence>
<protein>
    <recommendedName>
        <fullName evidence="4">P-type conjugative transfer protein TrbJ</fullName>
    </recommendedName>
</protein>
<keyword evidence="3" id="KW-1185">Reference proteome</keyword>
<dbReference type="InterPro" id="IPR025415">
    <property type="entry name" value="DUF4141"/>
</dbReference>
<dbReference type="GeneID" id="98068241"/>
<dbReference type="Proteomes" id="UP000004892">
    <property type="component" value="Unassembled WGS sequence"/>
</dbReference>
<dbReference type="HOGENOM" id="CLU_113992_0_0_10"/>
<reference evidence="2 3" key="1">
    <citation type="submission" date="2012-01" db="EMBL/GenBank/DDBJ databases">
        <title>The Genome Sequence of Odoribacter laneus YIT 12061.</title>
        <authorList>
            <consortium name="The Broad Institute Genome Sequencing Platform"/>
            <person name="Earl A."/>
            <person name="Ward D."/>
            <person name="Feldgarden M."/>
            <person name="Gevers D."/>
            <person name="Morotomi M."/>
            <person name="Young S.K."/>
            <person name="Zeng Q."/>
            <person name="Gargeya S."/>
            <person name="Fitzgerald M."/>
            <person name="Haas B."/>
            <person name="Abouelleil A."/>
            <person name="Alvarado L."/>
            <person name="Arachchi H.M."/>
            <person name="Berlin A."/>
            <person name="Chapman S.B."/>
            <person name="Gearin G."/>
            <person name="Goldberg J."/>
            <person name="Griggs A."/>
            <person name="Gujja S."/>
            <person name="Hansen M."/>
            <person name="Heiman D."/>
            <person name="Howarth C."/>
            <person name="Larimer J."/>
            <person name="Lui A."/>
            <person name="MacDonald P.J.P."/>
            <person name="McCowen C."/>
            <person name="Montmayeur A."/>
            <person name="Murphy C."/>
            <person name="Neiman D."/>
            <person name="Pearson M."/>
            <person name="Priest M."/>
            <person name="Roberts A."/>
            <person name="Saif S."/>
            <person name="Shea T."/>
            <person name="Sisk P."/>
            <person name="Stolte C."/>
            <person name="Sykes S."/>
            <person name="Wortman J."/>
            <person name="Nusbaum C."/>
            <person name="Birren B."/>
        </authorList>
    </citation>
    <scope>NUCLEOTIDE SEQUENCE [LARGE SCALE GENOMIC DNA]</scope>
    <source>
        <strain evidence="2 3">YIT 12061</strain>
    </source>
</reference>
<dbReference type="Pfam" id="PF13605">
    <property type="entry name" value="DUF4141"/>
    <property type="match status" value="1"/>
</dbReference>
<sequence length="209" mass="24019">MKKKILMLCMGCFLASFTAQAQWVVSDPGNLAQGIINAAKNIVHTSSTANNMLNNFQETVKIYKQGKEYYDGLRKVKNLVRDARKVQQTILMVGDITDIYVTSFERMLSDPYFTPEELSAIALGYTKLLEESAHLLNDLKTVVNENGLSMNDKERMDIIDRCYNDMLQNRSLVQYYTNKNIGVSYLRAKKRNDLDRVMALYGSPNERYW</sequence>
<proteinExistence type="predicted"/>
<dbReference type="STRING" id="742817.HMPREF9449_00606"/>
<dbReference type="EMBL" id="ADMC01000007">
    <property type="protein sequence ID" value="EHP50017.1"/>
    <property type="molecule type" value="Genomic_DNA"/>
</dbReference>
<evidence type="ECO:0000313" key="2">
    <source>
        <dbReference type="EMBL" id="EHP50017.1"/>
    </source>
</evidence>
<feature type="chain" id="PRO_5003548612" description="P-type conjugative transfer protein TrbJ" evidence="1">
    <location>
        <begin position="22"/>
        <end position="209"/>
    </location>
</feature>
<evidence type="ECO:0000313" key="3">
    <source>
        <dbReference type="Proteomes" id="UP000004892"/>
    </source>
</evidence>
<keyword evidence="1" id="KW-0732">Signal</keyword>
<organism evidence="2 3">
    <name type="scientific">Odoribacter laneus YIT 12061</name>
    <dbReference type="NCBI Taxonomy" id="742817"/>
    <lineage>
        <taxon>Bacteria</taxon>
        <taxon>Pseudomonadati</taxon>
        <taxon>Bacteroidota</taxon>
        <taxon>Bacteroidia</taxon>
        <taxon>Bacteroidales</taxon>
        <taxon>Odoribacteraceae</taxon>
        <taxon>Odoribacter</taxon>
    </lineage>
</organism>
<comment type="caution">
    <text evidence="2">The sequence shown here is derived from an EMBL/GenBank/DDBJ whole genome shotgun (WGS) entry which is preliminary data.</text>
</comment>